<evidence type="ECO:0000313" key="2">
    <source>
        <dbReference type="Proteomes" id="UP000030752"/>
    </source>
</evidence>
<name>W2RVY1_CYPE1</name>
<gene>
    <name evidence="1" type="ORF">HMPREF1541_04889</name>
</gene>
<organism evidence="1 2">
    <name type="scientific">Cyphellophora europaea (strain CBS 101466)</name>
    <name type="common">Phialophora europaea</name>
    <dbReference type="NCBI Taxonomy" id="1220924"/>
    <lineage>
        <taxon>Eukaryota</taxon>
        <taxon>Fungi</taxon>
        <taxon>Dikarya</taxon>
        <taxon>Ascomycota</taxon>
        <taxon>Pezizomycotina</taxon>
        <taxon>Eurotiomycetes</taxon>
        <taxon>Chaetothyriomycetidae</taxon>
        <taxon>Chaetothyriales</taxon>
        <taxon>Cyphellophoraceae</taxon>
        <taxon>Cyphellophora</taxon>
    </lineage>
</organism>
<accession>W2RVY1</accession>
<evidence type="ECO:0000313" key="1">
    <source>
        <dbReference type="EMBL" id="ETN40612.1"/>
    </source>
</evidence>
<dbReference type="Proteomes" id="UP000030752">
    <property type="component" value="Unassembled WGS sequence"/>
</dbReference>
<dbReference type="EMBL" id="KB822720">
    <property type="protein sequence ID" value="ETN40612.1"/>
    <property type="molecule type" value="Genomic_DNA"/>
</dbReference>
<reference evidence="1 2" key="1">
    <citation type="submission" date="2013-03" db="EMBL/GenBank/DDBJ databases">
        <title>The Genome Sequence of Phialophora europaea CBS 101466.</title>
        <authorList>
            <consortium name="The Broad Institute Genomics Platform"/>
            <person name="Cuomo C."/>
            <person name="de Hoog S."/>
            <person name="Gorbushina A."/>
            <person name="Walker B."/>
            <person name="Young S.K."/>
            <person name="Zeng Q."/>
            <person name="Gargeya S."/>
            <person name="Fitzgerald M."/>
            <person name="Haas B."/>
            <person name="Abouelleil A."/>
            <person name="Allen A.W."/>
            <person name="Alvarado L."/>
            <person name="Arachchi H.M."/>
            <person name="Berlin A.M."/>
            <person name="Chapman S.B."/>
            <person name="Gainer-Dewar J."/>
            <person name="Goldberg J."/>
            <person name="Griggs A."/>
            <person name="Gujja S."/>
            <person name="Hansen M."/>
            <person name="Howarth C."/>
            <person name="Imamovic A."/>
            <person name="Ireland A."/>
            <person name="Larimer J."/>
            <person name="McCowan C."/>
            <person name="Murphy C."/>
            <person name="Pearson M."/>
            <person name="Poon T.W."/>
            <person name="Priest M."/>
            <person name="Roberts A."/>
            <person name="Saif S."/>
            <person name="Shea T."/>
            <person name="Sisk P."/>
            <person name="Sykes S."/>
            <person name="Wortman J."/>
            <person name="Nusbaum C."/>
            <person name="Birren B."/>
        </authorList>
    </citation>
    <scope>NUCLEOTIDE SEQUENCE [LARGE SCALE GENOMIC DNA]</scope>
    <source>
        <strain evidence="1 2">CBS 101466</strain>
    </source>
</reference>
<dbReference type="InParanoid" id="W2RVY1"/>
<dbReference type="RefSeq" id="XP_008717455.1">
    <property type="nucleotide sequence ID" value="XM_008719233.1"/>
</dbReference>
<keyword evidence="2" id="KW-1185">Reference proteome</keyword>
<dbReference type="VEuPathDB" id="FungiDB:HMPREF1541_04889"/>
<dbReference type="GeneID" id="19972228"/>
<dbReference type="OrthoDB" id="10485327at2759"/>
<dbReference type="eggNOG" id="ENOG502T1M6">
    <property type="taxonomic scope" value="Eukaryota"/>
</dbReference>
<dbReference type="AlphaFoldDB" id="W2RVY1"/>
<protein>
    <submittedName>
        <fullName evidence="1">Uncharacterized protein</fullName>
    </submittedName>
</protein>
<proteinExistence type="predicted"/>
<dbReference type="HOGENOM" id="CLU_1865042_0_0_1"/>
<sequence length="137" mass="15676">MNARFNARYLRHSGGLNVQVRDNPYYPGRAKMDSWLEVVPKDTLRWHVTTRPSASVLKKTVQRNALQSKWYKLFCQALWDHGYTREGRKQNTWEKGLAGTLELIVIKGAGWDESEEVVLGQCSKIVAAVEAEQRKTG</sequence>